<dbReference type="GO" id="GO:0015095">
    <property type="term" value="F:magnesium ion transmembrane transporter activity"/>
    <property type="evidence" value="ECO:0007669"/>
    <property type="project" value="TreeGrafter"/>
</dbReference>
<keyword evidence="5 9" id="KW-0812">Transmembrane</keyword>
<reference evidence="10" key="2">
    <citation type="submission" date="2023-05" db="EMBL/GenBank/DDBJ databases">
        <authorList>
            <consortium name="Lawrence Berkeley National Laboratory"/>
            <person name="Steindorff A."/>
            <person name="Hensen N."/>
            <person name="Bonometti L."/>
            <person name="Westerberg I."/>
            <person name="Brannstrom I.O."/>
            <person name="Guillou S."/>
            <person name="Cros-Aarteil S."/>
            <person name="Calhoun S."/>
            <person name="Haridas S."/>
            <person name="Kuo A."/>
            <person name="Mondo S."/>
            <person name="Pangilinan J."/>
            <person name="Riley R."/>
            <person name="Labutti K."/>
            <person name="Andreopoulos B."/>
            <person name="Lipzen A."/>
            <person name="Chen C."/>
            <person name="Yanf M."/>
            <person name="Daum C."/>
            <person name="Ng V."/>
            <person name="Clum A."/>
            <person name="Ohm R."/>
            <person name="Martin F."/>
            <person name="Silar P."/>
            <person name="Natvig D."/>
            <person name="Lalanne C."/>
            <person name="Gautier V."/>
            <person name="Ament-Velasquez S.L."/>
            <person name="Kruys A."/>
            <person name="Hutchinson M.I."/>
            <person name="Powell A.J."/>
            <person name="Barry K."/>
            <person name="Miller A.N."/>
            <person name="Grigoriev I.V."/>
            <person name="Debuchy R."/>
            <person name="Gladieux P."/>
            <person name="Thoren M.H."/>
            <person name="Johannesson H."/>
        </authorList>
    </citation>
    <scope>NUCLEOTIDE SEQUENCE</scope>
    <source>
        <strain evidence="10">PSN293</strain>
    </source>
</reference>
<feature type="region of interest" description="Disordered" evidence="8">
    <location>
        <begin position="257"/>
        <end position="278"/>
    </location>
</feature>
<evidence type="ECO:0000256" key="2">
    <source>
        <dbReference type="ARBA" id="ARBA00009765"/>
    </source>
</evidence>
<dbReference type="SUPFAM" id="SSF143865">
    <property type="entry name" value="CorA soluble domain-like"/>
    <property type="match status" value="1"/>
</dbReference>
<feature type="compositionally biased region" description="Polar residues" evidence="8">
    <location>
        <begin position="35"/>
        <end position="44"/>
    </location>
</feature>
<dbReference type="InterPro" id="IPR045863">
    <property type="entry name" value="CorA_TM1_TM2"/>
</dbReference>
<feature type="compositionally biased region" description="Basic and acidic residues" evidence="8">
    <location>
        <begin position="257"/>
        <end position="271"/>
    </location>
</feature>
<feature type="transmembrane region" description="Helical" evidence="9">
    <location>
        <begin position="550"/>
        <end position="568"/>
    </location>
</feature>
<comment type="caution">
    <text evidence="10">The sequence shown here is derived from an EMBL/GenBank/DDBJ whole genome shotgun (WGS) entry which is preliminary data.</text>
</comment>
<dbReference type="Proteomes" id="UP001301769">
    <property type="component" value="Unassembled WGS sequence"/>
</dbReference>
<sequence length="631" mass="70352">MAGSSVIESSDTATADTQSRDFQDSSSPPPISTSFTDASENPKSQPHDPTPSTAGSSPHVHYALQVDTNTGRSSIGSKERRDTPAIPAPHTTRTFARSDTAAFSPIVRRLTGRVGTFKTLDDFDEFGGVRPGWQPGSEPGADWNKPDGGHASMPTLHAPCDITIVDFSEEQISIQANIKNEALESKLRQPQPRWSKCRWININGLSWDVIKALGAHKNLHKLALEDIMNTRNRTKAEWFPHHTFIVLTLQKIVRRCNPEPKGHDSDEDASRKSTKSARSLNRVSGMFRGLFKSGEPRQHPEAGNVYGGIRSQPTGFSDAPEVDGLEFRTLQHYHASPNNPRTEYMVEHSPLTAREQAVACEQVSMFITNDNTIISFFELSAADVETPITSRLMRKDTIIRQSCDASMVGQAIIDAVIDLAIPVTALYGDVIGDLELDVLTRANLDNTKKLYILITEINKMLSFINPITTLINALRDHKTDMTQDAATQKLQDPNHGVIITPMTYTYLGDVLDHSVLITESLNQLKGSAEGMIDLIFNTVTVYQNESMRQLTIVTVIFLPLTFLTGYFGQNFSNFPEAEVILFWEIAIPVGVVIVLLMMRETIWDYMNVLIQRRNIDKLKRHRRRNNKSKAA</sequence>
<evidence type="ECO:0000256" key="6">
    <source>
        <dbReference type="ARBA" id="ARBA00022989"/>
    </source>
</evidence>
<dbReference type="InterPro" id="IPR045861">
    <property type="entry name" value="CorA_cytoplasmic_dom"/>
</dbReference>
<dbReference type="Gene3D" id="3.30.460.20">
    <property type="entry name" value="CorA soluble domain-like"/>
    <property type="match status" value="1"/>
</dbReference>
<evidence type="ECO:0000256" key="9">
    <source>
        <dbReference type="SAM" id="Phobius"/>
    </source>
</evidence>
<dbReference type="GO" id="GO:0005886">
    <property type="term" value="C:plasma membrane"/>
    <property type="evidence" value="ECO:0007669"/>
    <property type="project" value="UniProtKB-SubCell"/>
</dbReference>
<keyword evidence="6 9" id="KW-1133">Transmembrane helix</keyword>
<evidence type="ECO:0000256" key="8">
    <source>
        <dbReference type="SAM" id="MobiDB-lite"/>
    </source>
</evidence>
<dbReference type="SUPFAM" id="SSF144083">
    <property type="entry name" value="Magnesium transport protein CorA, transmembrane region"/>
    <property type="match status" value="1"/>
</dbReference>
<keyword evidence="4" id="KW-1003">Cell membrane</keyword>
<dbReference type="AlphaFoldDB" id="A0AAN7BB26"/>
<feature type="transmembrane region" description="Helical" evidence="9">
    <location>
        <begin position="580"/>
        <end position="598"/>
    </location>
</feature>
<dbReference type="PANTHER" id="PTHR46494:SF1">
    <property type="entry name" value="CORA FAMILY METAL ION TRANSPORTER (EUROFUNG)"/>
    <property type="match status" value="1"/>
</dbReference>
<feature type="compositionally biased region" description="Polar residues" evidence="8">
    <location>
        <begin position="66"/>
        <end position="76"/>
    </location>
</feature>
<evidence type="ECO:0000313" key="10">
    <source>
        <dbReference type="EMBL" id="KAK4217418.1"/>
    </source>
</evidence>
<dbReference type="PANTHER" id="PTHR46494">
    <property type="entry name" value="CORA FAMILY METAL ION TRANSPORTER (EUROFUNG)"/>
    <property type="match status" value="1"/>
</dbReference>
<feature type="compositionally biased region" description="Polar residues" evidence="8">
    <location>
        <begin position="1"/>
        <end position="17"/>
    </location>
</feature>
<evidence type="ECO:0000256" key="3">
    <source>
        <dbReference type="ARBA" id="ARBA00022448"/>
    </source>
</evidence>
<organism evidence="10 11">
    <name type="scientific">Rhypophila decipiens</name>
    <dbReference type="NCBI Taxonomy" id="261697"/>
    <lineage>
        <taxon>Eukaryota</taxon>
        <taxon>Fungi</taxon>
        <taxon>Dikarya</taxon>
        <taxon>Ascomycota</taxon>
        <taxon>Pezizomycotina</taxon>
        <taxon>Sordariomycetes</taxon>
        <taxon>Sordariomycetidae</taxon>
        <taxon>Sordariales</taxon>
        <taxon>Naviculisporaceae</taxon>
        <taxon>Rhypophila</taxon>
    </lineage>
</organism>
<keyword evidence="3" id="KW-0813">Transport</keyword>
<comment type="similarity">
    <text evidence="2">Belongs to the CorA metal ion transporter (MIT) (TC 1.A.35) family.</text>
</comment>
<dbReference type="GO" id="GO:0015087">
    <property type="term" value="F:cobalt ion transmembrane transporter activity"/>
    <property type="evidence" value="ECO:0007669"/>
    <property type="project" value="TreeGrafter"/>
</dbReference>
<proteinExistence type="inferred from homology"/>
<evidence type="ECO:0000256" key="5">
    <source>
        <dbReference type="ARBA" id="ARBA00022692"/>
    </source>
</evidence>
<dbReference type="GO" id="GO:0000287">
    <property type="term" value="F:magnesium ion binding"/>
    <property type="evidence" value="ECO:0007669"/>
    <property type="project" value="TreeGrafter"/>
</dbReference>
<feature type="region of interest" description="Disordered" evidence="8">
    <location>
        <begin position="1"/>
        <end position="97"/>
    </location>
</feature>
<comment type="subcellular location">
    <subcellularLocation>
        <location evidence="1">Cell membrane</location>
        <topology evidence="1">Multi-pass membrane protein</topology>
    </subcellularLocation>
</comment>
<evidence type="ECO:0000256" key="4">
    <source>
        <dbReference type="ARBA" id="ARBA00022475"/>
    </source>
</evidence>
<reference evidence="10" key="1">
    <citation type="journal article" date="2023" name="Mol. Phylogenet. Evol.">
        <title>Genome-scale phylogeny and comparative genomics of the fungal order Sordariales.</title>
        <authorList>
            <person name="Hensen N."/>
            <person name="Bonometti L."/>
            <person name="Westerberg I."/>
            <person name="Brannstrom I.O."/>
            <person name="Guillou S."/>
            <person name="Cros-Aarteil S."/>
            <person name="Calhoun S."/>
            <person name="Haridas S."/>
            <person name="Kuo A."/>
            <person name="Mondo S."/>
            <person name="Pangilinan J."/>
            <person name="Riley R."/>
            <person name="LaButti K."/>
            <person name="Andreopoulos B."/>
            <person name="Lipzen A."/>
            <person name="Chen C."/>
            <person name="Yan M."/>
            <person name="Daum C."/>
            <person name="Ng V."/>
            <person name="Clum A."/>
            <person name="Steindorff A."/>
            <person name="Ohm R.A."/>
            <person name="Martin F."/>
            <person name="Silar P."/>
            <person name="Natvig D.O."/>
            <person name="Lalanne C."/>
            <person name="Gautier V."/>
            <person name="Ament-Velasquez S.L."/>
            <person name="Kruys A."/>
            <person name="Hutchinson M.I."/>
            <person name="Powell A.J."/>
            <person name="Barry K."/>
            <person name="Miller A.N."/>
            <person name="Grigoriev I.V."/>
            <person name="Debuchy R."/>
            <person name="Gladieux P."/>
            <person name="Hiltunen Thoren M."/>
            <person name="Johannesson H."/>
        </authorList>
    </citation>
    <scope>NUCLEOTIDE SEQUENCE</scope>
    <source>
        <strain evidence="10">PSN293</strain>
    </source>
</reference>
<dbReference type="Gene3D" id="1.20.58.340">
    <property type="entry name" value="Magnesium transport protein CorA, transmembrane region"/>
    <property type="match status" value="2"/>
</dbReference>
<dbReference type="GO" id="GO:0050897">
    <property type="term" value="F:cobalt ion binding"/>
    <property type="evidence" value="ECO:0007669"/>
    <property type="project" value="TreeGrafter"/>
</dbReference>
<protein>
    <submittedName>
        <fullName evidence="10">Uncharacterized protein</fullName>
    </submittedName>
</protein>
<dbReference type="InterPro" id="IPR002523">
    <property type="entry name" value="MgTranspt_CorA/ZnTranspt_ZntB"/>
</dbReference>
<evidence type="ECO:0000313" key="11">
    <source>
        <dbReference type="Proteomes" id="UP001301769"/>
    </source>
</evidence>
<evidence type="ECO:0000256" key="1">
    <source>
        <dbReference type="ARBA" id="ARBA00004651"/>
    </source>
</evidence>
<keyword evidence="7 9" id="KW-0472">Membrane</keyword>
<dbReference type="Pfam" id="PF01544">
    <property type="entry name" value="CorA"/>
    <property type="match status" value="1"/>
</dbReference>
<evidence type="ECO:0000256" key="7">
    <source>
        <dbReference type="ARBA" id="ARBA00023136"/>
    </source>
</evidence>
<gene>
    <name evidence="10" type="ORF">QBC37DRAFT_53909</name>
</gene>
<dbReference type="EMBL" id="MU858060">
    <property type="protein sequence ID" value="KAK4217418.1"/>
    <property type="molecule type" value="Genomic_DNA"/>
</dbReference>
<accession>A0AAN7BB26</accession>
<keyword evidence="11" id="KW-1185">Reference proteome</keyword>
<name>A0AAN7BB26_9PEZI</name>